<evidence type="ECO:0000256" key="2">
    <source>
        <dbReference type="SAM" id="Phobius"/>
    </source>
</evidence>
<protein>
    <submittedName>
        <fullName evidence="3">DUF3099 domain-containing protein</fullName>
    </submittedName>
</protein>
<feature type="transmembrane region" description="Helical" evidence="2">
    <location>
        <begin position="47"/>
        <end position="67"/>
    </location>
</feature>
<comment type="caution">
    <text evidence="3">The sequence shown here is derived from an EMBL/GenBank/DDBJ whole genome shotgun (WGS) entry which is preliminary data.</text>
</comment>
<evidence type="ECO:0000313" key="4">
    <source>
        <dbReference type="Proteomes" id="UP000436181"/>
    </source>
</evidence>
<keyword evidence="2" id="KW-0472">Membrane</keyword>
<evidence type="ECO:0000313" key="3">
    <source>
        <dbReference type="EMBL" id="KAB3523402.1"/>
    </source>
</evidence>
<name>A0ABQ6VG48_9CORY</name>
<gene>
    <name evidence="3" type="ORF">F8377_04525</name>
</gene>
<dbReference type="InterPro" id="IPR021449">
    <property type="entry name" value="DUF3099"/>
</dbReference>
<keyword evidence="4" id="KW-1185">Reference proteome</keyword>
<dbReference type="Proteomes" id="UP000436181">
    <property type="component" value="Unassembled WGS sequence"/>
</dbReference>
<accession>A0ABQ6VG48</accession>
<feature type="compositionally biased region" description="Basic and acidic residues" evidence="1">
    <location>
        <begin position="143"/>
        <end position="152"/>
    </location>
</feature>
<keyword evidence="2" id="KW-0812">Transmembrane</keyword>
<keyword evidence="2" id="KW-1133">Transmembrane helix</keyword>
<proteinExistence type="predicted"/>
<evidence type="ECO:0000256" key="1">
    <source>
        <dbReference type="SAM" id="MobiDB-lite"/>
    </source>
</evidence>
<organism evidence="3 4">
    <name type="scientific">Corynebacterium zhongnanshanii</name>
    <dbReference type="NCBI Taxonomy" id="2768834"/>
    <lineage>
        <taxon>Bacteria</taxon>
        <taxon>Bacillati</taxon>
        <taxon>Actinomycetota</taxon>
        <taxon>Actinomycetes</taxon>
        <taxon>Mycobacteriales</taxon>
        <taxon>Corynebacteriaceae</taxon>
        <taxon>Corynebacterium</taxon>
    </lineage>
</organism>
<feature type="region of interest" description="Disordered" evidence="1">
    <location>
        <begin position="123"/>
        <end position="152"/>
    </location>
</feature>
<sequence length="152" mass="17082">MPCHCPNFQLRTSVETMAAGGRREHDVELITDARRSPLEGWHRRRRLYMILQAIRLPLFLASGLVWWLLGNQVLAVVIVCISLPLPWVAVLLANERGEADKKSRSVYKPGLVRENRARVESARRAALESGETHASSSPAPVVIDHDGRSQDR</sequence>
<dbReference type="EMBL" id="WBZJ01000001">
    <property type="protein sequence ID" value="KAB3523402.1"/>
    <property type="molecule type" value="Genomic_DNA"/>
</dbReference>
<dbReference type="Pfam" id="PF11298">
    <property type="entry name" value="DUF3099"/>
    <property type="match status" value="1"/>
</dbReference>
<reference evidence="3 4" key="1">
    <citation type="submission" date="2019-10" db="EMBL/GenBank/DDBJ databases">
        <title>Corynebacterium sp novel species isolated from the respiratory tract of Marmot.</title>
        <authorList>
            <person name="Zhang G."/>
        </authorList>
    </citation>
    <scope>NUCLEOTIDE SEQUENCE [LARGE SCALE GENOMIC DNA]</scope>
    <source>
        <strain evidence="3 4">336</strain>
    </source>
</reference>
<feature type="transmembrane region" description="Helical" evidence="2">
    <location>
        <begin position="73"/>
        <end position="94"/>
    </location>
</feature>